<proteinExistence type="predicted"/>
<comment type="caution">
    <text evidence="4">The sequence shown here is derived from an EMBL/GenBank/DDBJ whole genome shotgun (WGS) entry which is preliminary data.</text>
</comment>
<dbReference type="InterPro" id="IPR000160">
    <property type="entry name" value="GGDEF_dom"/>
</dbReference>
<dbReference type="Pfam" id="PF08448">
    <property type="entry name" value="PAS_4"/>
    <property type="match status" value="1"/>
</dbReference>
<dbReference type="InterPro" id="IPR000014">
    <property type="entry name" value="PAS"/>
</dbReference>
<dbReference type="Proteomes" id="UP000886667">
    <property type="component" value="Unassembled WGS sequence"/>
</dbReference>
<dbReference type="SUPFAM" id="SSF55073">
    <property type="entry name" value="Nucleotide cyclase"/>
    <property type="match status" value="1"/>
</dbReference>
<evidence type="ECO:0000259" key="3">
    <source>
        <dbReference type="PROSITE" id="PS50887"/>
    </source>
</evidence>
<dbReference type="Pfam" id="PF00990">
    <property type="entry name" value="GGDEF"/>
    <property type="match status" value="1"/>
</dbReference>
<evidence type="ECO:0000256" key="1">
    <source>
        <dbReference type="ARBA" id="ARBA00001946"/>
    </source>
</evidence>
<dbReference type="NCBIfam" id="TIGR00254">
    <property type="entry name" value="GGDEF"/>
    <property type="match status" value="1"/>
</dbReference>
<reference evidence="4" key="1">
    <citation type="journal article" date="2021" name="Proc. Natl. Acad. Sci. U.S.A.">
        <title>Global biogeography of chemosynthetic symbionts reveals both localized and globally distributed symbiont groups. .</title>
        <authorList>
            <person name="Osvatic J.T."/>
            <person name="Wilkins L.G.E."/>
            <person name="Leibrecht L."/>
            <person name="Leray M."/>
            <person name="Zauner S."/>
            <person name="Polzin J."/>
            <person name="Camacho Y."/>
            <person name="Gros O."/>
            <person name="van Gils J.A."/>
            <person name="Eisen J.A."/>
            <person name="Petersen J.M."/>
            <person name="Yuen B."/>
        </authorList>
    </citation>
    <scope>NUCLEOTIDE SEQUENCE</scope>
    <source>
        <strain evidence="4">MAGclacostrist064TRANS</strain>
    </source>
</reference>
<accession>A0A9E4KFC7</accession>
<feature type="domain" description="GGDEF" evidence="3">
    <location>
        <begin position="186"/>
        <end position="319"/>
    </location>
</feature>
<dbReference type="InterPro" id="IPR043128">
    <property type="entry name" value="Rev_trsase/Diguanyl_cyclase"/>
</dbReference>
<sequence>MNRNKYPTSDKESEDECDSLRREISELKAERDLLKFVLNSIPDFVSYVDADLHYQFCNEKYEVESGQPLSCFIGQHVAKFIGEQGMQRIQPHIDNVLDGHIVAYDEQLDYRYMLNQSVEVRYTPDIEANDRVKGFSVYVRNITAQRRAEDALRLQAHFDPLTELPNRRFFSDRLSQAASRALRLNSRYAILFIDLDGFKLINDSYGHPFGDQVLRDVAQTLVKKVRQNDTFARYGGDEFALLVEDVENDKQVRSLADKMIQAVANLKLSHLNKFEIGASIGIAYFPDHAESVDELLNRADEAMYMAKKSGKNRYYLFGDTL</sequence>
<dbReference type="InterPro" id="IPR013656">
    <property type="entry name" value="PAS_4"/>
</dbReference>
<dbReference type="AlphaFoldDB" id="A0A9E4KFC7"/>
<feature type="coiled-coil region" evidence="2">
    <location>
        <begin position="10"/>
        <end position="37"/>
    </location>
</feature>
<dbReference type="PANTHER" id="PTHR46663:SF2">
    <property type="entry name" value="GGDEF DOMAIN-CONTAINING PROTEIN"/>
    <property type="match status" value="1"/>
</dbReference>
<gene>
    <name evidence="4" type="ORF">JAZ07_14860</name>
</gene>
<evidence type="ECO:0000256" key="2">
    <source>
        <dbReference type="SAM" id="Coils"/>
    </source>
</evidence>
<dbReference type="InterPro" id="IPR029787">
    <property type="entry name" value="Nucleotide_cyclase"/>
</dbReference>
<dbReference type="InterPro" id="IPR035965">
    <property type="entry name" value="PAS-like_dom_sf"/>
</dbReference>
<dbReference type="FunFam" id="3.30.70.270:FF:000001">
    <property type="entry name" value="Diguanylate cyclase domain protein"/>
    <property type="match status" value="1"/>
</dbReference>
<dbReference type="EMBL" id="JAEPCM010000525">
    <property type="protein sequence ID" value="MCG7947621.1"/>
    <property type="molecule type" value="Genomic_DNA"/>
</dbReference>
<dbReference type="PROSITE" id="PS50887">
    <property type="entry name" value="GGDEF"/>
    <property type="match status" value="1"/>
</dbReference>
<dbReference type="CDD" id="cd00130">
    <property type="entry name" value="PAS"/>
    <property type="match status" value="1"/>
</dbReference>
<protein>
    <submittedName>
        <fullName evidence="4">GGDEF domain-containing protein</fullName>
    </submittedName>
</protein>
<name>A0A9E4KFC7_9GAMM</name>
<evidence type="ECO:0000313" key="5">
    <source>
        <dbReference type="Proteomes" id="UP000886667"/>
    </source>
</evidence>
<keyword evidence="2" id="KW-0175">Coiled coil</keyword>
<comment type="cofactor">
    <cofactor evidence="1">
        <name>Mg(2+)</name>
        <dbReference type="ChEBI" id="CHEBI:18420"/>
    </cofactor>
</comment>
<dbReference type="InterPro" id="IPR052163">
    <property type="entry name" value="DGC-Regulatory_Protein"/>
</dbReference>
<dbReference type="Gene3D" id="3.30.450.20">
    <property type="entry name" value="PAS domain"/>
    <property type="match status" value="1"/>
</dbReference>
<dbReference type="GO" id="GO:0003824">
    <property type="term" value="F:catalytic activity"/>
    <property type="evidence" value="ECO:0007669"/>
    <property type="project" value="UniProtKB-ARBA"/>
</dbReference>
<dbReference type="SUPFAM" id="SSF55785">
    <property type="entry name" value="PYP-like sensor domain (PAS domain)"/>
    <property type="match status" value="1"/>
</dbReference>
<dbReference type="CDD" id="cd01949">
    <property type="entry name" value="GGDEF"/>
    <property type="match status" value="1"/>
</dbReference>
<organism evidence="4 5">
    <name type="scientific">Candidatus Thiodiazotropha taylori</name>
    <dbReference type="NCBI Taxonomy" id="2792791"/>
    <lineage>
        <taxon>Bacteria</taxon>
        <taxon>Pseudomonadati</taxon>
        <taxon>Pseudomonadota</taxon>
        <taxon>Gammaproteobacteria</taxon>
        <taxon>Chromatiales</taxon>
        <taxon>Sedimenticolaceae</taxon>
        <taxon>Candidatus Thiodiazotropha</taxon>
    </lineage>
</organism>
<dbReference type="Gene3D" id="3.30.70.270">
    <property type="match status" value="1"/>
</dbReference>
<dbReference type="SMART" id="SM00267">
    <property type="entry name" value="GGDEF"/>
    <property type="match status" value="1"/>
</dbReference>
<dbReference type="PANTHER" id="PTHR46663">
    <property type="entry name" value="DIGUANYLATE CYCLASE DGCT-RELATED"/>
    <property type="match status" value="1"/>
</dbReference>
<evidence type="ECO:0000313" key="4">
    <source>
        <dbReference type="EMBL" id="MCG7947621.1"/>
    </source>
</evidence>